<accession>A0A8D8N5W3</accession>
<name>A0A8D8N5W3_CULPI</name>
<dbReference type="EMBL" id="HBUE01247813">
    <property type="protein sequence ID" value="CAG6552745.1"/>
    <property type="molecule type" value="Transcribed_RNA"/>
</dbReference>
<proteinExistence type="predicted"/>
<evidence type="ECO:0000313" key="1">
    <source>
        <dbReference type="EMBL" id="CAG6552745.1"/>
    </source>
</evidence>
<reference evidence="1" key="1">
    <citation type="submission" date="2021-05" db="EMBL/GenBank/DDBJ databases">
        <authorList>
            <person name="Alioto T."/>
            <person name="Alioto T."/>
            <person name="Gomez Garrido J."/>
        </authorList>
    </citation>
    <scope>NUCLEOTIDE SEQUENCE</scope>
</reference>
<protein>
    <submittedName>
        <fullName evidence="1">(northern house mosquito) hypothetical protein</fullName>
    </submittedName>
</protein>
<sequence length="122" mass="14239">MAIMVNPGIFSGLLQASLWKKTAFLAAIFHALFCPLWPTSTSQNYPEMEDFRYVCNALHLPCPFVEFSANFQHIYTELVSKFSPEYTFTYTQCKQCDMLTFDRLETFRELSTSLPVRNKPMW</sequence>
<dbReference type="AlphaFoldDB" id="A0A8D8N5W3"/>
<dbReference type="EMBL" id="HBUE01355001">
    <property type="protein sequence ID" value="CAG6605080.1"/>
    <property type="molecule type" value="Transcribed_RNA"/>
</dbReference>
<organism evidence="1">
    <name type="scientific">Culex pipiens</name>
    <name type="common">House mosquito</name>
    <dbReference type="NCBI Taxonomy" id="7175"/>
    <lineage>
        <taxon>Eukaryota</taxon>
        <taxon>Metazoa</taxon>
        <taxon>Ecdysozoa</taxon>
        <taxon>Arthropoda</taxon>
        <taxon>Hexapoda</taxon>
        <taxon>Insecta</taxon>
        <taxon>Pterygota</taxon>
        <taxon>Neoptera</taxon>
        <taxon>Endopterygota</taxon>
        <taxon>Diptera</taxon>
        <taxon>Nematocera</taxon>
        <taxon>Culicoidea</taxon>
        <taxon>Culicidae</taxon>
        <taxon>Culicinae</taxon>
        <taxon>Culicini</taxon>
        <taxon>Culex</taxon>
        <taxon>Culex</taxon>
    </lineage>
</organism>